<dbReference type="EMBL" id="FQWZ01000001">
    <property type="protein sequence ID" value="SHG53278.1"/>
    <property type="molecule type" value="Genomic_DNA"/>
</dbReference>
<feature type="transmembrane region" description="Helical" evidence="5">
    <location>
        <begin position="122"/>
        <end position="144"/>
    </location>
</feature>
<dbReference type="PANTHER" id="PTHR39535">
    <property type="entry name" value="SPORULATION-DELAYING PROTEIN SDPB"/>
    <property type="match status" value="1"/>
</dbReference>
<feature type="transmembrane region" description="Helical" evidence="5">
    <location>
        <begin position="235"/>
        <end position="253"/>
    </location>
</feature>
<gene>
    <name evidence="7" type="ORF">SAMN04488068_0619</name>
</gene>
<evidence type="ECO:0000256" key="3">
    <source>
        <dbReference type="ARBA" id="ARBA00022989"/>
    </source>
</evidence>
<evidence type="ECO:0000313" key="7">
    <source>
        <dbReference type="EMBL" id="SHG53278.1"/>
    </source>
</evidence>
<evidence type="ECO:0000256" key="4">
    <source>
        <dbReference type="ARBA" id="ARBA00023136"/>
    </source>
</evidence>
<evidence type="ECO:0000256" key="1">
    <source>
        <dbReference type="ARBA" id="ARBA00004127"/>
    </source>
</evidence>
<accession>A0A1M5KKK7</accession>
<dbReference type="InterPro" id="IPR007263">
    <property type="entry name" value="DCC1-like"/>
</dbReference>
<keyword evidence="3 5" id="KW-1133">Transmembrane helix</keyword>
<sequence length="576" mass="64017">MTPPSRPWTDRLGRAFALDLRSLAALRAGLGLVLLLQTLMQLATLGDFVTDAGVWPRSLQTLEAPAVALSLHLANGSWVYAAVLQMLLAGAAVAMALGWNARSANLLAWALTVSLIHRNDHVVGSADLLIAALLLWCWFLPTAARWSLDRALSPSAIPADHRHTSWASAALLLQVLTVFAVGAWLKPPPSAGLTSVGLWLQGYPELADALGLFERYAVLSAGLLLTWRDGRFVHGMRIVLLLQLLAVTVLTALTQRTGLLPLVQAVSLLALVGPRFWDQREARLRRDSGQGELRVYYDGDCAFCFKCVRVIAVMLALPHAQLLPAQQNRRADSLMRAQQSWVVIDHDDSAHLKGVALLRLMQRSPLLGWARGALRVPFIERWADAAYEAVARQRPLWARRAERWLPERPLRFSPGIGLQRTAGLIATLLLVWNLFDLSTTSTPLRPLLGTPLQLLRLDQRWDGYWPASAPSGDYWIAAAHLADGREVDALRRRDALRFDLRLPADDDSLRWQTWRQHMTEPGLDAARARWAERLCQRWNAPLPAESRDRIVDLKLISIPGNAAEQRVLGRYDCPAP</sequence>
<dbReference type="GO" id="GO:0015035">
    <property type="term" value="F:protein-disulfide reductase activity"/>
    <property type="evidence" value="ECO:0007669"/>
    <property type="project" value="InterPro"/>
</dbReference>
<proteinExistence type="predicted"/>
<organism evidence="7 8">
    <name type="scientific">Hydrocarboniphaga daqingensis</name>
    <dbReference type="NCBI Taxonomy" id="490188"/>
    <lineage>
        <taxon>Bacteria</taxon>
        <taxon>Pseudomonadati</taxon>
        <taxon>Pseudomonadota</taxon>
        <taxon>Gammaproteobacteria</taxon>
        <taxon>Nevskiales</taxon>
        <taxon>Nevskiaceae</taxon>
        <taxon>Hydrocarboniphaga</taxon>
    </lineage>
</organism>
<protein>
    <submittedName>
        <fullName evidence="7">Predicted thiol-disulfide oxidoreductase YuxK, DCC family</fullName>
    </submittedName>
</protein>
<dbReference type="GO" id="GO:0012505">
    <property type="term" value="C:endomembrane system"/>
    <property type="evidence" value="ECO:0007669"/>
    <property type="project" value="UniProtKB-SubCell"/>
</dbReference>
<keyword evidence="2 5" id="KW-0812">Transmembrane</keyword>
<keyword evidence="8" id="KW-1185">Reference proteome</keyword>
<feature type="transmembrane region" description="Helical" evidence="5">
    <location>
        <begin position="164"/>
        <end position="185"/>
    </location>
</feature>
<feature type="transmembrane region" description="Helical" evidence="5">
    <location>
        <begin position="20"/>
        <end position="40"/>
    </location>
</feature>
<evidence type="ECO:0000256" key="2">
    <source>
        <dbReference type="ARBA" id="ARBA00022692"/>
    </source>
</evidence>
<dbReference type="Pfam" id="PF04134">
    <property type="entry name" value="DCC1-like"/>
    <property type="match status" value="1"/>
</dbReference>
<keyword evidence="4 5" id="KW-0472">Membrane</keyword>
<comment type="subcellular location">
    <subcellularLocation>
        <location evidence="1">Endomembrane system</location>
        <topology evidence="1">Multi-pass membrane protein</topology>
    </subcellularLocation>
</comment>
<reference evidence="7 8" key="1">
    <citation type="submission" date="2016-11" db="EMBL/GenBank/DDBJ databases">
        <authorList>
            <person name="Jaros S."/>
            <person name="Januszkiewicz K."/>
            <person name="Wedrychowicz H."/>
        </authorList>
    </citation>
    <scope>NUCLEOTIDE SEQUENCE [LARGE SCALE GENOMIC DNA]</scope>
    <source>
        <strain evidence="7 8">CGMCC 1.7049</strain>
    </source>
</reference>
<dbReference type="PANTHER" id="PTHR39535:SF2">
    <property type="entry name" value="HTTM DOMAIN-CONTAINING PROTEIN"/>
    <property type="match status" value="1"/>
</dbReference>
<dbReference type="Proteomes" id="UP000199758">
    <property type="component" value="Unassembled WGS sequence"/>
</dbReference>
<evidence type="ECO:0000259" key="6">
    <source>
        <dbReference type="SMART" id="SM00752"/>
    </source>
</evidence>
<evidence type="ECO:0000313" key="8">
    <source>
        <dbReference type="Proteomes" id="UP000199758"/>
    </source>
</evidence>
<dbReference type="OrthoDB" id="128729at2"/>
<feature type="transmembrane region" description="Helical" evidence="5">
    <location>
        <begin position="78"/>
        <end position="101"/>
    </location>
</feature>
<name>A0A1M5KKK7_9GAMM</name>
<evidence type="ECO:0000256" key="5">
    <source>
        <dbReference type="SAM" id="Phobius"/>
    </source>
</evidence>
<dbReference type="SMART" id="SM00752">
    <property type="entry name" value="HTTM"/>
    <property type="match status" value="1"/>
</dbReference>
<dbReference type="InterPro" id="IPR011020">
    <property type="entry name" value="HTTM-like"/>
</dbReference>
<dbReference type="AlphaFoldDB" id="A0A1M5KKK7"/>
<dbReference type="InterPro" id="IPR052964">
    <property type="entry name" value="Sporulation_signal_mat"/>
</dbReference>
<dbReference type="STRING" id="490188.SAMN04488068_0619"/>
<feature type="domain" description="HTTM-like" evidence="6">
    <location>
        <begin position="15"/>
        <end position="276"/>
    </location>
</feature>
<dbReference type="RefSeq" id="WP_072893725.1">
    <property type="nucleotide sequence ID" value="NZ_FQWZ01000001.1"/>
</dbReference>